<sequence>MVRSVSALAAAVVAMTIASGMAQSYNDYSDFEAREFYDELDARDYNDFEAREYFSELHAREYFSGLSEYEARSAYDLDAREYDAVLQYIRDTTPPSTHFGHHHIAAAAVPAATPVVPTLHTTTVTSTHVPTATACSKHELKDQAKAASAKKAEEHKAWVAQRKQRKEDDKKKKAAEKAAKHEAWVHRHDKNWKPTPTTTTTSVAAGATHNSTVPAVGGVHAAQAPLITPPPVLVAGPNVTISTVTAQGTVTVHVTTTAPVPACTKASRHHGIFRHHRRSNEEVESLFAREYDFDNLD</sequence>
<dbReference type="OrthoDB" id="5150177at2759"/>
<feature type="compositionally biased region" description="Basic and acidic residues" evidence="1">
    <location>
        <begin position="140"/>
        <end position="157"/>
    </location>
</feature>
<accession>A0A8H5F886</accession>
<dbReference type="EMBL" id="JAACJJ010000014">
    <property type="protein sequence ID" value="KAF5327415.1"/>
    <property type="molecule type" value="Genomic_DNA"/>
</dbReference>
<feature type="compositionally biased region" description="Basic and acidic residues" evidence="1">
    <location>
        <begin position="165"/>
        <end position="185"/>
    </location>
</feature>
<feature type="chain" id="PRO_5034995587" evidence="2">
    <location>
        <begin position="23"/>
        <end position="297"/>
    </location>
</feature>
<reference evidence="3 4" key="1">
    <citation type="journal article" date="2020" name="ISME J.">
        <title>Uncovering the hidden diversity of litter-decomposition mechanisms in mushroom-forming fungi.</title>
        <authorList>
            <person name="Floudas D."/>
            <person name="Bentzer J."/>
            <person name="Ahren D."/>
            <person name="Johansson T."/>
            <person name="Persson P."/>
            <person name="Tunlid A."/>
        </authorList>
    </citation>
    <scope>NUCLEOTIDE SEQUENCE [LARGE SCALE GENOMIC DNA]</scope>
    <source>
        <strain evidence="3 4">CBS 101986</strain>
    </source>
</reference>
<comment type="caution">
    <text evidence="3">The sequence shown here is derived from an EMBL/GenBank/DDBJ whole genome shotgun (WGS) entry which is preliminary data.</text>
</comment>
<keyword evidence="2" id="KW-0732">Signal</keyword>
<feature type="region of interest" description="Disordered" evidence="1">
    <location>
        <begin position="140"/>
        <end position="185"/>
    </location>
</feature>
<name>A0A8H5F886_9AGAR</name>
<evidence type="ECO:0000256" key="1">
    <source>
        <dbReference type="SAM" id="MobiDB-lite"/>
    </source>
</evidence>
<feature type="signal peptide" evidence="2">
    <location>
        <begin position="1"/>
        <end position="22"/>
    </location>
</feature>
<proteinExistence type="predicted"/>
<gene>
    <name evidence="3" type="ORF">D9619_004698</name>
</gene>
<evidence type="ECO:0000313" key="3">
    <source>
        <dbReference type="EMBL" id="KAF5327415.1"/>
    </source>
</evidence>
<evidence type="ECO:0000313" key="4">
    <source>
        <dbReference type="Proteomes" id="UP000567179"/>
    </source>
</evidence>
<organism evidence="3 4">
    <name type="scientific">Psilocybe cf. subviscida</name>
    <dbReference type="NCBI Taxonomy" id="2480587"/>
    <lineage>
        <taxon>Eukaryota</taxon>
        <taxon>Fungi</taxon>
        <taxon>Dikarya</taxon>
        <taxon>Basidiomycota</taxon>
        <taxon>Agaricomycotina</taxon>
        <taxon>Agaricomycetes</taxon>
        <taxon>Agaricomycetidae</taxon>
        <taxon>Agaricales</taxon>
        <taxon>Agaricineae</taxon>
        <taxon>Strophariaceae</taxon>
        <taxon>Psilocybe</taxon>
    </lineage>
</organism>
<dbReference type="Proteomes" id="UP000567179">
    <property type="component" value="Unassembled WGS sequence"/>
</dbReference>
<keyword evidence="4" id="KW-1185">Reference proteome</keyword>
<evidence type="ECO:0000256" key="2">
    <source>
        <dbReference type="SAM" id="SignalP"/>
    </source>
</evidence>
<protein>
    <submittedName>
        <fullName evidence="3">Uncharacterized protein</fullName>
    </submittedName>
</protein>
<dbReference type="AlphaFoldDB" id="A0A8H5F886"/>